<evidence type="ECO:0008006" key="3">
    <source>
        <dbReference type="Google" id="ProtNLM"/>
    </source>
</evidence>
<dbReference type="OrthoDB" id="9793188at2"/>
<evidence type="ECO:0000313" key="2">
    <source>
        <dbReference type="Proteomes" id="UP000193326"/>
    </source>
</evidence>
<gene>
    <name evidence="1" type="ORF">B7707_01335</name>
</gene>
<dbReference type="RefSeq" id="WP_084945498.1">
    <property type="nucleotide sequence ID" value="NZ_NCUY01000029.1"/>
</dbReference>
<proteinExistence type="predicted"/>
<reference evidence="1 2" key="1">
    <citation type="journal article" date="2016" name="Eur. J. Clin. Microbiol. Infect. Dis.">
        <title>Whole genome sequencing as a tool for phylogenetic analysis of clinical strains of Mitis group streptococci.</title>
        <authorList>
            <person name="Rasmussen L.H."/>
            <person name="Dargis R."/>
            <person name="Hojholt K."/>
            <person name="Christensen J.J."/>
            <person name="Skovgaard O."/>
            <person name="Justesen U.S."/>
            <person name="Rosenvinge F.S."/>
            <person name="Moser C."/>
            <person name="Lukjancenko O."/>
            <person name="Rasmussen S."/>
            <person name="Nielsen X.C."/>
        </authorList>
    </citation>
    <scope>NUCLEOTIDE SEQUENCE [LARGE SCALE GENOMIC DNA]</scope>
    <source>
        <strain evidence="1 2">RH_70047_11</strain>
    </source>
</reference>
<dbReference type="EMBL" id="NCUY01000029">
    <property type="protein sequence ID" value="ORO79251.1"/>
    <property type="molecule type" value="Genomic_DNA"/>
</dbReference>
<comment type="caution">
    <text evidence="1">The sequence shown here is derived from an EMBL/GenBank/DDBJ whole genome shotgun (WGS) entry which is preliminary data.</text>
</comment>
<sequence length="92" mass="10012">MIFAFKDAPNTACIVCHHVLAGKNPITFISHDEEDGMWQFLCSEDHTGEDARLISLAEAFKLDASIGQVADIPCGYAVERKDGLAGWKSCPS</sequence>
<accession>A0A1X1J1I7</accession>
<organism evidence="1 2">
    <name type="scientific">Streptococcus oralis subsp. dentisani</name>
    <dbReference type="NCBI Taxonomy" id="1458253"/>
    <lineage>
        <taxon>Bacteria</taxon>
        <taxon>Bacillati</taxon>
        <taxon>Bacillota</taxon>
        <taxon>Bacilli</taxon>
        <taxon>Lactobacillales</taxon>
        <taxon>Streptococcaceae</taxon>
        <taxon>Streptococcus</taxon>
    </lineage>
</organism>
<evidence type="ECO:0000313" key="1">
    <source>
        <dbReference type="EMBL" id="ORO79251.1"/>
    </source>
</evidence>
<dbReference type="Proteomes" id="UP000193326">
    <property type="component" value="Unassembled WGS sequence"/>
</dbReference>
<protein>
    <recommendedName>
        <fullName evidence="3">DUF2185 domain-containing protein</fullName>
    </recommendedName>
</protein>
<dbReference type="AlphaFoldDB" id="A0A1X1J1I7"/>
<name>A0A1X1J1I7_STROR</name>